<comment type="similarity">
    <text evidence="3 9 10">Belongs to the triosephosphate isomerase family.</text>
</comment>
<evidence type="ECO:0000256" key="7">
    <source>
        <dbReference type="ARBA" id="ARBA00023152"/>
    </source>
</evidence>
<comment type="subunit">
    <text evidence="4 9 10">Homodimer.</text>
</comment>
<dbReference type="InterPro" id="IPR022896">
    <property type="entry name" value="TrioseP_Isoase_bac/euk"/>
</dbReference>
<name>A0A399F5X3_9DEIN</name>
<dbReference type="InterPro" id="IPR013785">
    <property type="entry name" value="Aldolase_TIM"/>
</dbReference>
<dbReference type="GO" id="GO:0006094">
    <property type="term" value="P:gluconeogenesis"/>
    <property type="evidence" value="ECO:0007669"/>
    <property type="project" value="UniProtKB-UniRule"/>
</dbReference>
<comment type="pathway">
    <text evidence="9 10">Carbohydrate biosynthesis; gluconeogenesis.</text>
</comment>
<dbReference type="EMBL" id="QWLB01000026">
    <property type="protein sequence ID" value="RIH92064.1"/>
    <property type="molecule type" value="Genomic_DNA"/>
</dbReference>
<feature type="binding site" evidence="9">
    <location>
        <begin position="233"/>
        <end position="234"/>
    </location>
    <ligand>
        <name>substrate</name>
    </ligand>
</feature>
<evidence type="ECO:0000256" key="4">
    <source>
        <dbReference type="ARBA" id="ARBA00011738"/>
    </source>
</evidence>
<comment type="catalytic activity">
    <reaction evidence="1 9 10">
        <text>D-glyceraldehyde 3-phosphate = dihydroxyacetone phosphate</text>
        <dbReference type="Rhea" id="RHEA:18585"/>
        <dbReference type="ChEBI" id="CHEBI:57642"/>
        <dbReference type="ChEBI" id="CHEBI:59776"/>
        <dbReference type="EC" id="5.3.1.1"/>
    </reaction>
</comment>
<feature type="active site" description="Electrophile" evidence="9">
    <location>
        <position position="94"/>
    </location>
</feature>
<keyword evidence="5 9" id="KW-0312">Gluconeogenesis</keyword>
<organism evidence="11 12">
    <name type="scientific">Meiothermus granaticius NBRC 107808</name>
    <dbReference type="NCBI Taxonomy" id="1227551"/>
    <lineage>
        <taxon>Bacteria</taxon>
        <taxon>Thermotogati</taxon>
        <taxon>Deinococcota</taxon>
        <taxon>Deinococci</taxon>
        <taxon>Thermales</taxon>
        <taxon>Thermaceae</taxon>
        <taxon>Meiothermus</taxon>
    </lineage>
</organism>
<feature type="binding site" evidence="9">
    <location>
        <position position="172"/>
    </location>
    <ligand>
        <name>substrate</name>
    </ligand>
</feature>
<evidence type="ECO:0000313" key="11">
    <source>
        <dbReference type="EMBL" id="RIH92064.1"/>
    </source>
</evidence>
<dbReference type="Pfam" id="PF00121">
    <property type="entry name" value="TIM"/>
    <property type="match status" value="1"/>
</dbReference>
<dbReference type="PANTHER" id="PTHR21139:SF42">
    <property type="entry name" value="TRIOSEPHOSPHATE ISOMERASE"/>
    <property type="match status" value="1"/>
</dbReference>
<dbReference type="UniPathway" id="UPA00109">
    <property type="reaction ID" value="UER00189"/>
</dbReference>
<keyword evidence="12" id="KW-1185">Reference proteome</keyword>
<evidence type="ECO:0000256" key="3">
    <source>
        <dbReference type="ARBA" id="ARBA00007422"/>
    </source>
</evidence>
<dbReference type="InterPro" id="IPR000652">
    <property type="entry name" value="Triosephosphate_isomerase"/>
</dbReference>
<comment type="caution">
    <text evidence="11">The sequence shown here is derived from an EMBL/GenBank/DDBJ whole genome shotgun (WGS) entry which is preliminary data.</text>
</comment>
<dbReference type="GO" id="GO:0004807">
    <property type="term" value="F:triose-phosphate isomerase activity"/>
    <property type="evidence" value="ECO:0007669"/>
    <property type="project" value="UniProtKB-UniRule"/>
</dbReference>
<dbReference type="SUPFAM" id="SSF51351">
    <property type="entry name" value="Triosephosphate isomerase (TIM)"/>
    <property type="match status" value="1"/>
</dbReference>
<dbReference type="AlphaFoldDB" id="A0A399F5X3"/>
<evidence type="ECO:0000256" key="10">
    <source>
        <dbReference type="RuleBase" id="RU363013"/>
    </source>
</evidence>
<dbReference type="HAMAP" id="MF_00147_B">
    <property type="entry name" value="TIM_B"/>
    <property type="match status" value="1"/>
</dbReference>
<comment type="subcellular location">
    <subcellularLocation>
        <location evidence="9 10">Cytoplasm</location>
    </subcellularLocation>
</comment>
<evidence type="ECO:0000256" key="5">
    <source>
        <dbReference type="ARBA" id="ARBA00022432"/>
    </source>
</evidence>
<evidence type="ECO:0000313" key="12">
    <source>
        <dbReference type="Proteomes" id="UP000266178"/>
    </source>
</evidence>
<evidence type="ECO:0000256" key="2">
    <source>
        <dbReference type="ARBA" id="ARBA00004680"/>
    </source>
</evidence>
<protein>
    <recommendedName>
        <fullName evidence="9 10">Triosephosphate isomerase</fullName>
        <shortName evidence="9">TIM</shortName>
        <shortName evidence="9">TPI</shortName>
        <ecNumber evidence="9 10">5.3.1.1</ecNumber>
    </recommendedName>
    <alternativeName>
        <fullName evidence="9">Triose-phosphate isomerase</fullName>
    </alternativeName>
</protein>
<comment type="function">
    <text evidence="9">Involved in the gluconeogenesis. Catalyzes stereospecifically the conversion of dihydroxyacetone phosphate (DHAP) to D-glyceraldehyde-3-phosphate (G3P).</text>
</comment>
<dbReference type="Gene3D" id="3.20.20.70">
    <property type="entry name" value="Aldolase class I"/>
    <property type="match status" value="1"/>
</dbReference>
<dbReference type="GO" id="GO:0005829">
    <property type="term" value="C:cytosol"/>
    <property type="evidence" value="ECO:0007669"/>
    <property type="project" value="TreeGrafter"/>
</dbReference>
<dbReference type="FunFam" id="3.20.20.70:FF:000016">
    <property type="entry name" value="Triosephosphate isomerase"/>
    <property type="match status" value="1"/>
</dbReference>
<dbReference type="PROSITE" id="PS00171">
    <property type="entry name" value="TIM_1"/>
    <property type="match status" value="1"/>
</dbReference>
<dbReference type="InterPro" id="IPR020861">
    <property type="entry name" value="Triosephosphate_isomerase_AS"/>
</dbReference>
<evidence type="ECO:0000256" key="9">
    <source>
        <dbReference type="HAMAP-Rule" id="MF_00147"/>
    </source>
</evidence>
<feature type="active site" description="Proton acceptor" evidence="9">
    <location>
        <position position="166"/>
    </location>
</feature>
<feature type="binding site" evidence="9">
    <location>
        <position position="212"/>
    </location>
    <ligand>
        <name>substrate</name>
    </ligand>
</feature>
<keyword evidence="6 9" id="KW-0963">Cytoplasm</keyword>
<comment type="pathway">
    <text evidence="2 9 10">Carbohydrate degradation; glycolysis; D-glyceraldehyde 3-phosphate from glycerone phosphate: step 1/1.</text>
</comment>
<dbReference type="InterPro" id="IPR035990">
    <property type="entry name" value="TIM_sf"/>
</dbReference>
<evidence type="ECO:0000256" key="8">
    <source>
        <dbReference type="ARBA" id="ARBA00023235"/>
    </source>
</evidence>
<dbReference type="Proteomes" id="UP000266178">
    <property type="component" value="Unassembled WGS sequence"/>
</dbReference>
<dbReference type="OrthoDB" id="9809429at2"/>
<sequence length="250" mass="26985">MRQTLIAGNWKMYKTPSEARRWFHDLIAAKPEGQAEAALMVAYPLLPGAREVLEGHGVSWGAQDVSAHLEGAYTGEVSVKMLADLACRYTVVGHSERRSYHGESDALVAEKIRRLLEYDITPILCVGEPLEVREAGNHVSYTLKQLEGSLAGIAPQSADRLVVAYEPVWAIGTGKTATPADAQAMHKEIRTWLAGRFDLGFANQVRILYGGSVKPENAAALFGQPDIDGGLVGGASLKLDDYVALLNTVG</sequence>
<dbReference type="NCBIfam" id="TIGR00419">
    <property type="entry name" value="tim"/>
    <property type="match status" value="1"/>
</dbReference>
<dbReference type="GO" id="GO:0046166">
    <property type="term" value="P:glyceraldehyde-3-phosphate biosynthetic process"/>
    <property type="evidence" value="ECO:0007669"/>
    <property type="project" value="TreeGrafter"/>
</dbReference>
<dbReference type="PANTHER" id="PTHR21139">
    <property type="entry name" value="TRIOSEPHOSPHATE ISOMERASE"/>
    <property type="match status" value="1"/>
</dbReference>
<dbReference type="PROSITE" id="PS51440">
    <property type="entry name" value="TIM_2"/>
    <property type="match status" value="1"/>
</dbReference>
<evidence type="ECO:0000256" key="1">
    <source>
        <dbReference type="ARBA" id="ARBA00000474"/>
    </source>
</evidence>
<dbReference type="RefSeq" id="WP_119357513.1">
    <property type="nucleotide sequence ID" value="NZ_BJXM01000001.1"/>
</dbReference>
<keyword evidence="7 9" id="KW-0324">Glycolysis</keyword>
<reference evidence="11 12" key="1">
    <citation type="submission" date="2018-08" db="EMBL/GenBank/DDBJ databases">
        <title>Meiothermus granaticius genome AF-68 sequencing project.</title>
        <authorList>
            <person name="Da Costa M.S."/>
            <person name="Albuquerque L."/>
            <person name="Raposo P."/>
            <person name="Froufe H.J.C."/>
            <person name="Barroso C.S."/>
            <person name="Egas C."/>
        </authorList>
    </citation>
    <scope>NUCLEOTIDE SEQUENCE [LARGE SCALE GENOMIC DNA]</scope>
    <source>
        <strain evidence="11 12">AF-68</strain>
    </source>
</reference>
<proteinExistence type="inferred from homology"/>
<dbReference type="GO" id="GO:0019563">
    <property type="term" value="P:glycerol catabolic process"/>
    <property type="evidence" value="ECO:0007669"/>
    <property type="project" value="TreeGrafter"/>
</dbReference>
<accession>A0A399F5X3</accession>
<evidence type="ECO:0000256" key="6">
    <source>
        <dbReference type="ARBA" id="ARBA00022490"/>
    </source>
</evidence>
<feature type="binding site" evidence="9">
    <location>
        <begin position="9"/>
        <end position="11"/>
    </location>
    <ligand>
        <name>substrate</name>
    </ligand>
</feature>
<dbReference type="UniPathway" id="UPA00138"/>
<dbReference type="CDD" id="cd00311">
    <property type="entry name" value="TIM"/>
    <property type="match status" value="1"/>
</dbReference>
<dbReference type="EC" id="5.3.1.1" evidence="9 10"/>
<dbReference type="GO" id="GO:0006096">
    <property type="term" value="P:glycolytic process"/>
    <property type="evidence" value="ECO:0007669"/>
    <property type="project" value="UniProtKB-UniRule"/>
</dbReference>
<keyword evidence="8 9" id="KW-0413">Isomerase</keyword>
<gene>
    <name evidence="9 11" type="primary">tpiA</name>
    <name evidence="11" type="ORF">Mgrana_02034</name>
</gene>